<sequence length="98" mass="11151">MSKKSRSYCPQFKAKLALAALKNDGPIAELAARLEVHPTMINNWKRALVDSAADVFDKGRKTRKQAEAQADELYRQIGQLKVEAASSESRWWIPRHRT</sequence>
<dbReference type="KEGG" id="dwd:DSCW_04600"/>
<dbReference type="InterPro" id="IPR010921">
    <property type="entry name" value="Trp_repressor/repl_initiator"/>
</dbReference>
<gene>
    <name evidence="2" type="ORF">DSCW_04600</name>
</gene>
<dbReference type="InterPro" id="IPR002514">
    <property type="entry name" value="Transposase_8"/>
</dbReference>
<keyword evidence="1" id="KW-0175">Coiled coil</keyword>
<dbReference type="GO" id="GO:0006313">
    <property type="term" value="P:DNA transposition"/>
    <property type="evidence" value="ECO:0007669"/>
    <property type="project" value="InterPro"/>
</dbReference>
<name>A0A5K7YYQ2_9BACT</name>
<evidence type="ECO:0008006" key="4">
    <source>
        <dbReference type="Google" id="ProtNLM"/>
    </source>
</evidence>
<dbReference type="SUPFAM" id="SSF48295">
    <property type="entry name" value="TrpR-like"/>
    <property type="match status" value="1"/>
</dbReference>
<evidence type="ECO:0000313" key="2">
    <source>
        <dbReference type="EMBL" id="BBO73043.1"/>
    </source>
</evidence>
<dbReference type="GO" id="GO:0043565">
    <property type="term" value="F:sequence-specific DNA binding"/>
    <property type="evidence" value="ECO:0007669"/>
    <property type="project" value="InterPro"/>
</dbReference>
<organism evidence="2 3">
    <name type="scientific">Desulfosarcina widdelii</name>
    <dbReference type="NCBI Taxonomy" id="947919"/>
    <lineage>
        <taxon>Bacteria</taxon>
        <taxon>Pseudomonadati</taxon>
        <taxon>Thermodesulfobacteriota</taxon>
        <taxon>Desulfobacteria</taxon>
        <taxon>Desulfobacterales</taxon>
        <taxon>Desulfosarcinaceae</taxon>
        <taxon>Desulfosarcina</taxon>
    </lineage>
</organism>
<dbReference type="GO" id="GO:0004803">
    <property type="term" value="F:transposase activity"/>
    <property type="evidence" value="ECO:0007669"/>
    <property type="project" value="InterPro"/>
</dbReference>
<evidence type="ECO:0000313" key="3">
    <source>
        <dbReference type="Proteomes" id="UP000427769"/>
    </source>
</evidence>
<keyword evidence="3" id="KW-1185">Reference proteome</keyword>
<dbReference type="EMBL" id="AP021875">
    <property type="protein sequence ID" value="BBO73043.1"/>
    <property type="molecule type" value="Genomic_DNA"/>
</dbReference>
<dbReference type="RefSeq" id="WP_155302185.1">
    <property type="nucleotide sequence ID" value="NZ_AP021875.1"/>
</dbReference>
<dbReference type="OrthoDB" id="5571971at2"/>
<proteinExistence type="predicted"/>
<feature type="coiled-coil region" evidence="1">
    <location>
        <begin position="56"/>
        <end position="83"/>
    </location>
</feature>
<dbReference type="Proteomes" id="UP000427769">
    <property type="component" value="Chromosome"/>
</dbReference>
<evidence type="ECO:0000256" key="1">
    <source>
        <dbReference type="SAM" id="Coils"/>
    </source>
</evidence>
<reference evidence="2 3" key="1">
    <citation type="submission" date="2019-11" db="EMBL/GenBank/DDBJ databases">
        <title>Comparative genomics of hydrocarbon-degrading Desulfosarcina strains.</title>
        <authorList>
            <person name="Watanabe M."/>
            <person name="Kojima H."/>
            <person name="Fukui M."/>
        </authorList>
    </citation>
    <scope>NUCLEOTIDE SEQUENCE [LARGE SCALE GENOMIC DNA]</scope>
    <source>
        <strain evidence="2 3">PP31</strain>
    </source>
</reference>
<protein>
    <recommendedName>
        <fullName evidence="4">Transposase</fullName>
    </recommendedName>
</protein>
<dbReference type="Pfam" id="PF01527">
    <property type="entry name" value="HTH_Tnp_1"/>
    <property type="match status" value="1"/>
</dbReference>
<accession>A0A5K7YYQ2</accession>
<dbReference type="AlphaFoldDB" id="A0A5K7YYQ2"/>